<dbReference type="HOGENOM" id="CLU_2748510_0_0_11"/>
<evidence type="ECO:0000313" key="3">
    <source>
        <dbReference type="Proteomes" id="UP000000771"/>
    </source>
</evidence>
<keyword evidence="3" id="KW-1185">Reference proteome</keyword>
<proteinExistence type="predicted"/>
<gene>
    <name evidence="2" type="ordered locus">Afer_0904</name>
</gene>
<evidence type="ECO:0000256" key="1">
    <source>
        <dbReference type="SAM" id="Phobius"/>
    </source>
</evidence>
<name>C7LYP1_ACIFD</name>
<keyword evidence="1" id="KW-0812">Transmembrane</keyword>
<dbReference type="KEGG" id="afo:Afer_0904"/>
<sequence length="70" mass="8000">MAASRRVLRSLRRQRSRLVGTVLGLGGPVAGVVWGIVALRWIDRRLGRRTRTARIDLSRGPVTLRLRERR</sequence>
<dbReference type="RefSeq" id="WP_015798338.1">
    <property type="nucleotide sequence ID" value="NC_013124.1"/>
</dbReference>
<dbReference type="STRING" id="525909.Afer_0904"/>
<keyword evidence="1" id="KW-0472">Membrane</keyword>
<dbReference type="Proteomes" id="UP000000771">
    <property type="component" value="Chromosome"/>
</dbReference>
<dbReference type="AlphaFoldDB" id="C7LYP1"/>
<dbReference type="EMBL" id="CP001631">
    <property type="protein sequence ID" value="ACU53849.1"/>
    <property type="molecule type" value="Genomic_DNA"/>
</dbReference>
<organism evidence="2 3">
    <name type="scientific">Acidimicrobium ferrooxidans (strain DSM 10331 / JCM 15462 / NBRC 103882 / ICP)</name>
    <dbReference type="NCBI Taxonomy" id="525909"/>
    <lineage>
        <taxon>Bacteria</taxon>
        <taxon>Bacillati</taxon>
        <taxon>Actinomycetota</taxon>
        <taxon>Acidimicrobiia</taxon>
        <taxon>Acidimicrobiales</taxon>
        <taxon>Acidimicrobiaceae</taxon>
        <taxon>Acidimicrobium</taxon>
    </lineage>
</organism>
<reference evidence="2 3" key="1">
    <citation type="journal article" date="2009" name="Stand. Genomic Sci.">
        <title>Complete genome sequence of Acidimicrobium ferrooxidans type strain (ICP).</title>
        <authorList>
            <person name="Clum A."/>
            <person name="Nolan M."/>
            <person name="Lang E."/>
            <person name="Glavina Del Rio T."/>
            <person name="Tice H."/>
            <person name="Copeland A."/>
            <person name="Cheng J.F."/>
            <person name="Lucas S."/>
            <person name="Chen F."/>
            <person name="Bruce D."/>
            <person name="Goodwin L."/>
            <person name="Pitluck S."/>
            <person name="Ivanova N."/>
            <person name="Mavrommatis K."/>
            <person name="Mikhailova N."/>
            <person name="Pati A."/>
            <person name="Chen A."/>
            <person name="Palaniappan K."/>
            <person name="Goker M."/>
            <person name="Spring S."/>
            <person name="Land M."/>
            <person name="Hauser L."/>
            <person name="Chang Y.J."/>
            <person name="Jeffries C.C."/>
            <person name="Chain P."/>
            <person name="Bristow J."/>
            <person name="Eisen J.A."/>
            <person name="Markowitz V."/>
            <person name="Hugenholtz P."/>
            <person name="Kyrpides N.C."/>
            <person name="Klenk H.P."/>
            <person name="Lapidus A."/>
        </authorList>
    </citation>
    <scope>NUCLEOTIDE SEQUENCE [LARGE SCALE GENOMIC DNA]</scope>
    <source>
        <strain evidence="3">DSM 10331 / JCM 15462 / NBRC 103882 / ICP</strain>
    </source>
</reference>
<protein>
    <submittedName>
        <fullName evidence="2">Uncharacterized protein</fullName>
    </submittedName>
</protein>
<accession>C7LYP1</accession>
<keyword evidence="1" id="KW-1133">Transmembrane helix</keyword>
<feature type="transmembrane region" description="Helical" evidence="1">
    <location>
        <begin position="21"/>
        <end position="42"/>
    </location>
</feature>
<evidence type="ECO:0000313" key="2">
    <source>
        <dbReference type="EMBL" id="ACU53849.1"/>
    </source>
</evidence>